<evidence type="ECO:0000256" key="1">
    <source>
        <dbReference type="ARBA" id="ARBA00022737"/>
    </source>
</evidence>
<dbReference type="PANTHER" id="PTHR24166:SF48">
    <property type="entry name" value="PROTEIN VAPYRIN"/>
    <property type="match status" value="1"/>
</dbReference>
<feature type="repeat" description="ANK" evidence="3">
    <location>
        <begin position="296"/>
        <end position="328"/>
    </location>
</feature>
<accession>A0A7S4S1M4</accession>
<evidence type="ECO:0000313" key="5">
    <source>
        <dbReference type="EMBL" id="CAE4629784.1"/>
    </source>
</evidence>
<dbReference type="Gene3D" id="1.25.40.20">
    <property type="entry name" value="Ankyrin repeat-containing domain"/>
    <property type="match status" value="2"/>
</dbReference>
<sequence>MTAQSRPAFAERTFPMMVARVGDVLNMEMIETHEVLKSKGLLREWTPGMGQVTFVSHTWLSTAHPDRDAVKLRLLQKFLRSILEGQMQIDVHYLQVLMFGSKSMSKDFLQQSFRDSYIWLDFWSIPQADRDTQLCAIRSIPSYVGDSAFFICLVPSVLHEDGSLRDRRGWKKRGWCRLENIANALSPARKPCMVVESMSSVFLDHEGDWVDLPVGRGDFTVDSDKEVVKPMIQGMVAARQQQAEAEGDLDFFRMLETMRGVLLQGLPADGEAPQAQFDDWMAQMKFSEKDVTGKAGGWTPLRFAAYLGRQDLALELLRRGADVNAPLSASRLDWGTQSRGSTVLHGLSALRDDPGMLELLMQHRADPCRKEPLTGFTALHCACASGHCGNIRAIMARAPEAADVRENLGAQAWVCSSVRGKADALKLFLDDYPEKVGSDPRLTVNGWGHGLCGNAVIDAGDVETLEVVLDRNYDVNHVGKVSQMLARSVIMFAWASCHFQRNPGALMEYVANGPSMPPICHAAYHGNLGAVKLLLDRGADVHQTNAYGRTALTFAAMRGHQGIAQLLLGAGAQPDVADRWGRDAADWAGRRGHAALAEVLREACAPYVMRVRTEPALRRQKSLPTASRVPRRLKSLIVRGAWGGDAGDAGDAGAAEAQPGAGAAPPGQPRWTPRCMGRSARSPLAGMS</sequence>
<dbReference type="InterPro" id="IPR036770">
    <property type="entry name" value="Ankyrin_rpt-contain_sf"/>
</dbReference>
<feature type="compositionally biased region" description="Low complexity" evidence="4">
    <location>
        <begin position="649"/>
        <end position="665"/>
    </location>
</feature>
<protein>
    <submittedName>
        <fullName evidence="5">Uncharacterized protein</fullName>
    </submittedName>
</protein>
<dbReference type="PROSITE" id="PS50297">
    <property type="entry name" value="ANK_REP_REGION"/>
    <property type="match status" value="2"/>
</dbReference>
<dbReference type="Pfam" id="PF13637">
    <property type="entry name" value="Ank_4"/>
    <property type="match status" value="1"/>
</dbReference>
<dbReference type="SUPFAM" id="SSF48403">
    <property type="entry name" value="Ankyrin repeat"/>
    <property type="match status" value="1"/>
</dbReference>
<dbReference type="PANTHER" id="PTHR24166">
    <property type="entry name" value="ROLLING PEBBLES, ISOFORM B"/>
    <property type="match status" value="1"/>
</dbReference>
<reference evidence="5" key="1">
    <citation type="submission" date="2021-01" db="EMBL/GenBank/DDBJ databases">
        <authorList>
            <person name="Corre E."/>
            <person name="Pelletier E."/>
            <person name="Niang G."/>
            <person name="Scheremetjew M."/>
            <person name="Finn R."/>
            <person name="Kale V."/>
            <person name="Holt S."/>
            <person name="Cochrane G."/>
            <person name="Meng A."/>
            <person name="Brown T."/>
            <person name="Cohen L."/>
        </authorList>
    </citation>
    <scope>NUCLEOTIDE SEQUENCE</scope>
    <source>
        <strain evidence="5">CCMP3105</strain>
    </source>
</reference>
<name>A0A7S4S1M4_9DINO</name>
<dbReference type="PROSITE" id="PS50088">
    <property type="entry name" value="ANK_REPEAT"/>
    <property type="match status" value="3"/>
</dbReference>
<proteinExistence type="predicted"/>
<dbReference type="PRINTS" id="PR01415">
    <property type="entry name" value="ANKYRIN"/>
</dbReference>
<evidence type="ECO:0000256" key="3">
    <source>
        <dbReference type="PROSITE-ProRule" id="PRU00023"/>
    </source>
</evidence>
<organism evidence="5">
    <name type="scientific">Alexandrium monilatum</name>
    <dbReference type="NCBI Taxonomy" id="311494"/>
    <lineage>
        <taxon>Eukaryota</taxon>
        <taxon>Sar</taxon>
        <taxon>Alveolata</taxon>
        <taxon>Dinophyceae</taxon>
        <taxon>Gonyaulacales</taxon>
        <taxon>Pyrocystaceae</taxon>
        <taxon>Alexandrium</taxon>
    </lineage>
</organism>
<evidence type="ECO:0000256" key="4">
    <source>
        <dbReference type="SAM" id="MobiDB-lite"/>
    </source>
</evidence>
<feature type="repeat" description="ANK" evidence="3">
    <location>
        <begin position="547"/>
        <end position="579"/>
    </location>
</feature>
<dbReference type="SMART" id="SM00248">
    <property type="entry name" value="ANK"/>
    <property type="match status" value="5"/>
</dbReference>
<gene>
    <name evidence="5" type="ORF">AMON00008_LOCUS42769</name>
</gene>
<feature type="repeat" description="ANK" evidence="3">
    <location>
        <begin position="514"/>
        <end position="546"/>
    </location>
</feature>
<keyword evidence="2 3" id="KW-0040">ANK repeat</keyword>
<dbReference type="InterPro" id="IPR050889">
    <property type="entry name" value="Dendritic_Spine_Reg/Scaffold"/>
</dbReference>
<keyword evidence="1" id="KW-0677">Repeat</keyword>
<evidence type="ECO:0000256" key="2">
    <source>
        <dbReference type="ARBA" id="ARBA00023043"/>
    </source>
</evidence>
<dbReference type="Pfam" id="PF00023">
    <property type="entry name" value="Ank"/>
    <property type="match status" value="1"/>
</dbReference>
<dbReference type="Pfam" id="PF12796">
    <property type="entry name" value="Ank_2"/>
    <property type="match status" value="1"/>
</dbReference>
<dbReference type="InterPro" id="IPR002110">
    <property type="entry name" value="Ankyrin_rpt"/>
</dbReference>
<dbReference type="EMBL" id="HBNR01060766">
    <property type="protein sequence ID" value="CAE4629784.1"/>
    <property type="molecule type" value="Transcribed_RNA"/>
</dbReference>
<feature type="region of interest" description="Disordered" evidence="4">
    <location>
        <begin position="648"/>
        <end position="688"/>
    </location>
</feature>
<dbReference type="AlphaFoldDB" id="A0A7S4S1M4"/>